<feature type="coiled-coil region" evidence="5">
    <location>
        <begin position="175"/>
        <end position="209"/>
    </location>
</feature>
<dbReference type="GO" id="GO:0005814">
    <property type="term" value="C:centriole"/>
    <property type="evidence" value="ECO:0007669"/>
    <property type="project" value="UniProtKB-SubCell"/>
</dbReference>
<comment type="subcellular location">
    <subcellularLocation>
        <location evidence="1">Cytoplasm</location>
        <location evidence="1">Cytoskeleton</location>
        <location evidence="1">Microtubule organizing center</location>
        <location evidence="1">Centrosome</location>
        <location evidence="1">Centriole</location>
    </subcellularLocation>
</comment>
<feature type="coiled-coil region" evidence="5">
    <location>
        <begin position="875"/>
        <end position="944"/>
    </location>
</feature>
<feature type="compositionally biased region" description="Low complexity" evidence="6">
    <location>
        <begin position="1412"/>
        <end position="1424"/>
    </location>
</feature>
<feature type="coiled-coil region" evidence="5">
    <location>
        <begin position="241"/>
        <end position="749"/>
    </location>
</feature>
<dbReference type="PANTHER" id="PTHR20544:SF0">
    <property type="entry name" value="NUCLEOPROTEIN TPR_MLP1 DOMAIN-CONTAINING PROTEIN"/>
    <property type="match status" value="1"/>
</dbReference>
<keyword evidence="2" id="KW-0963">Cytoplasm</keyword>
<protein>
    <recommendedName>
        <fullName evidence="9">Nuclear mitotic apparatus protein 1</fullName>
    </recommendedName>
</protein>
<feature type="region of interest" description="Disordered" evidence="6">
    <location>
        <begin position="1437"/>
        <end position="1542"/>
    </location>
</feature>
<dbReference type="SUPFAM" id="SSF90257">
    <property type="entry name" value="Myosin rod fragments"/>
    <property type="match status" value="1"/>
</dbReference>
<reference evidence="7 8" key="1">
    <citation type="submission" date="2024-09" db="EMBL/GenBank/DDBJ databases">
        <title>Chromosome-scale assembly of Riccia sorocarpa.</title>
        <authorList>
            <person name="Paukszto L."/>
        </authorList>
    </citation>
    <scope>NUCLEOTIDE SEQUENCE [LARGE SCALE GENOMIC DNA]</scope>
    <source>
        <strain evidence="7">LP-2024</strain>
        <tissue evidence="7">Aerial parts of the thallus</tissue>
    </source>
</reference>
<evidence type="ECO:0000256" key="3">
    <source>
        <dbReference type="ARBA" id="ARBA00023212"/>
    </source>
</evidence>
<evidence type="ECO:0000256" key="5">
    <source>
        <dbReference type="SAM" id="Coils"/>
    </source>
</evidence>
<comment type="caution">
    <text evidence="7">The sequence shown here is derived from an EMBL/GenBank/DDBJ whole genome shotgun (WGS) entry which is preliminary data.</text>
</comment>
<feature type="coiled-coil region" evidence="5">
    <location>
        <begin position="3"/>
        <end position="111"/>
    </location>
</feature>
<sequence>MELDLCKEQLEDYEDERNDEDRGLQSQFDTLDNVHQALKVEFQQIVEDKSKLEMELAEVKSERDTCKSELGSRDDQFLKLKEAVEKYRLEAAEAIQRCERSEEKLQECTREQDEVWRRCNIAEAQATETAHELAQERFRAKKIDSALAEHKSLVNDMYAMLTKATEELDSTKEHETAIQKQLDEVNSQLSQWEQKFRDSEEERNKINASLVETVTTCERLAETCREKDSQLEQVTSGTKCFEDKLSDLERLKTEAEGARNAILSQQEQLLSQVREEKERELEEERRLSKEGLEKVKEEMDNEVKKLTTSLQMQHARVEELEKLVDSQLSTMKDNEDLRKVAETEANKLRQDLEQMRNEVAEQKLTIGDLTAKLQSATLELSSLSESKTSLESKSTSAEEMISRVDAVERDKDEMAKRLSETSLLLEETKEKLETLTAEHQSLRSAGQEAEKKLTEVSSAFESLKQECEVLTGQNQSLMAEVERRSVGLQTADQKHAGLESSLADQVSKITAAETHIKELEATISSLKSDVADMERVKSELHVKTTELDTLRSEGANRSQKLADAETACRAAQEDCRQLKESVQNLEEEKKMFSQKILELESSSSTVKNVIQSLEEEKVNFLATIDDLQVEKKSIECQISELGSSLAAREEALRESSASLEDANSKLLRATAELQTLEAKVSGQKGKIQESEVAYQALENECSRLSRTVSALQEDKEVLTGKIGEMELASKALEDSLESLKQEKIALQASLGSHLEHSEKTIISQHPTEEDVKDVDIANHVIRGETQVCIDPGTAHIDLLVSKKGSHVDEIESNMHPVEKGEDRRPREQETDARLVAALTDNTDVKSHVGGSEAKMDLALKAPLEAIEQEVALCTAHDLEAQVAVLTDDCRMLREALFLANNRNSTLELKLGKSGEEYEQLNYKAAELEKELQSALSLLEMATGALGEKTTEVIELLRQVGELSAEKDGLHKEIEKVSAAKLAVERTLSSTATCYMEIEARVADLCSELDVLRLRVDTAVADRPEWRSVDIRSENRSSRRDETSVSQHGGRSLVGDLKLKVESRLATIVTEKEKLEDRLNVLEEQLVTSRESAHLGSYPAEEVVVLRRELTRVMAEKEDMEAAHRHTVESLHSRIAELRSEAEGLANEVEAKEHEIANLRAETSSLLCCEQFLRTTLAQYEAELSLLTQKLGDRDLQIEKLTGQNSQFLSDLQELRDEIQYSLGEVEYEFQKHVIDTEERLKVIESEKAVVHTEVQQLAARTAAENDKFASMLAALDQLVVGHRATVETWVGDYNSLDCEVLRMKNEALKMKDLETFITKLQGELVEEQKMSSESKQEVLLLRKRLAEQAKKNPFSWNSSSAVTARPEARAHQPNPLISGTEMVSADEIVPRFASQQKKRVALSSKDRMTARSKSSNSKKVPSSSLRVLNETLQTPAVPSSAVGNIPQVSRSVSRLRSATPSVPTAQSVDRSKRPALSSSHTTAPTRQPLRSITNNLNTLETSRHAPALVKLDPSTGRSGKVTREQTPKLEVPTGNNKRRRLA</sequence>
<evidence type="ECO:0000256" key="4">
    <source>
        <dbReference type="ARBA" id="ARBA00038123"/>
    </source>
</evidence>
<proteinExistence type="inferred from homology"/>
<evidence type="ECO:0008006" key="9">
    <source>
        <dbReference type="Google" id="ProtNLM"/>
    </source>
</evidence>
<feature type="compositionally biased region" description="Polar residues" evidence="6">
    <location>
        <begin position="1476"/>
        <end position="1500"/>
    </location>
</feature>
<keyword evidence="8" id="KW-1185">Reference proteome</keyword>
<evidence type="ECO:0000313" key="7">
    <source>
        <dbReference type="EMBL" id="KAL3693894.1"/>
    </source>
</evidence>
<comment type="similarity">
    <text evidence="4">Belongs to the CEP135/TSGA10 family.</text>
</comment>
<dbReference type="InterPro" id="IPR051877">
    <property type="entry name" value="Centriole_BasalBody_StrucProt"/>
</dbReference>
<dbReference type="PANTHER" id="PTHR20544">
    <property type="entry name" value="CENTROSOMAL PROTEIN CEP135"/>
    <property type="match status" value="1"/>
</dbReference>
<evidence type="ECO:0000256" key="2">
    <source>
        <dbReference type="ARBA" id="ARBA00022490"/>
    </source>
</evidence>
<dbReference type="EMBL" id="JBJQOH010000003">
    <property type="protein sequence ID" value="KAL3693894.1"/>
    <property type="molecule type" value="Genomic_DNA"/>
</dbReference>
<accession>A0ABD3HTC2</accession>
<dbReference type="Gene3D" id="1.10.287.1490">
    <property type="match status" value="2"/>
</dbReference>
<feature type="region of interest" description="Disordered" evidence="6">
    <location>
        <begin position="1355"/>
        <end position="1379"/>
    </location>
</feature>
<dbReference type="Proteomes" id="UP001633002">
    <property type="component" value="Unassembled WGS sequence"/>
</dbReference>
<name>A0ABD3HTC2_9MARC</name>
<organism evidence="7 8">
    <name type="scientific">Riccia sorocarpa</name>
    <dbReference type="NCBI Taxonomy" id="122646"/>
    <lineage>
        <taxon>Eukaryota</taxon>
        <taxon>Viridiplantae</taxon>
        <taxon>Streptophyta</taxon>
        <taxon>Embryophyta</taxon>
        <taxon>Marchantiophyta</taxon>
        <taxon>Marchantiopsida</taxon>
        <taxon>Marchantiidae</taxon>
        <taxon>Marchantiales</taxon>
        <taxon>Ricciaceae</taxon>
        <taxon>Riccia</taxon>
    </lineage>
</organism>
<keyword evidence="3" id="KW-0206">Cytoskeleton</keyword>
<gene>
    <name evidence="7" type="ORF">R1sor_007545</name>
</gene>
<dbReference type="SUPFAM" id="SSF57997">
    <property type="entry name" value="Tropomyosin"/>
    <property type="match status" value="1"/>
</dbReference>
<evidence type="ECO:0000313" key="8">
    <source>
        <dbReference type="Proteomes" id="UP001633002"/>
    </source>
</evidence>
<feature type="compositionally biased region" description="Polar residues" evidence="6">
    <location>
        <begin position="1446"/>
        <end position="1468"/>
    </location>
</feature>
<feature type="coiled-coil region" evidence="5">
    <location>
        <begin position="1064"/>
        <end position="1217"/>
    </location>
</feature>
<evidence type="ECO:0000256" key="1">
    <source>
        <dbReference type="ARBA" id="ARBA00004114"/>
    </source>
</evidence>
<evidence type="ECO:0000256" key="6">
    <source>
        <dbReference type="SAM" id="MobiDB-lite"/>
    </source>
</evidence>
<feature type="region of interest" description="Disordered" evidence="6">
    <location>
        <begin position="1394"/>
        <end position="1425"/>
    </location>
</feature>
<keyword evidence="5" id="KW-0175">Coiled coil</keyword>